<evidence type="ECO:0000313" key="2">
    <source>
        <dbReference type="EMBL" id="RZC81200.1"/>
    </source>
</evidence>
<organism evidence="2 3">
    <name type="scientific">Papaver somniferum</name>
    <name type="common">Opium poppy</name>
    <dbReference type="NCBI Taxonomy" id="3469"/>
    <lineage>
        <taxon>Eukaryota</taxon>
        <taxon>Viridiplantae</taxon>
        <taxon>Streptophyta</taxon>
        <taxon>Embryophyta</taxon>
        <taxon>Tracheophyta</taxon>
        <taxon>Spermatophyta</taxon>
        <taxon>Magnoliopsida</taxon>
        <taxon>Ranunculales</taxon>
        <taxon>Papaveraceae</taxon>
        <taxon>Papaveroideae</taxon>
        <taxon>Papaver</taxon>
    </lineage>
</organism>
<dbReference type="PANTHER" id="PTHR33116:SF86">
    <property type="entry name" value="REVERSE TRANSCRIPTASE DOMAIN-CONTAINING PROTEIN"/>
    <property type="match status" value="1"/>
</dbReference>
<dbReference type="PROSITE" id="PS50878">
    <property type="entry name" value="RT_POL"/>
    <property type="match status" value="1"/>
</dbReference>
<dbReference type="AlphaFoldDB" id="A0A4Y7L988"/>
<dbReference type="SUPFAM" id="SSF56672">
    <property type="entry name" value="DNA/RNA polymerases"/>
    <property type="match status" value="1"/>
</dbReference>
<dbReference type="Pfam" id="PF00078">
    <property type="entry name" value="RVT_1"/>
    <property type="match status" value="1"/>
</dbReference>
<dbReference type="PANTHER" id="PTHR33116">
    <property type="entry name" value="REVERSE TRANSCRIPTASE ZINC-BINDING DOMAIN-CONTAINING PROTEIN-RELATED-RELATED"/>
    <property type="match status" value="1"/>
</dbReference>
<dbReference type="CDD" id="cd06222">
    <property type="entry name" value="RNase_H_like"/>
    <property type="match status" value="1"/>
</dbReference>
<sequence>MSKAFDRLEWSFLRDVMIKMGFCSEWCDLIMQCVSTTHISILLNGVPCESYKPTRGVRQGDPLSPYLFIIVGEAFSRQLLSAEQENKIQGIKIAPHAPSVSHLFFADECLLFINANLFNVNNLLKIIEDFSAASGQMVNFNKSNVHYSIHVPHRFRRILTRRLKVPIMTAKEKYLGIPLLIGKNKVECFKGLVDRVKHRLSNWNGESMSQCSKSLMIKNFTNTIPSYTMSCLQIPTDIIKQIKTLQRNFWWGFKDKRGTCVISWKSLSIHKNLCGQGFRDMKIMNKALLVRAAWRICTNTEEKWVIALQSKYFPGTSLLHASIKPNCSWAWKGIQKQINFIRQHCRWRLGKGNKIKIWMDVCIIGMNTPPVPKQEVEDSKQYIWVQELFTQNTRQWNTQLLQHLFDSQTVALIMNMRIPHAAEDKAAWMQIPGGASIFSGNFNNITAIFESCLPQSQQHSHHSLGLNTAMIVSWAIWNERCEVVFQGIKAEPLETANRAFSFAFYIDKLHSSDPTLPILGMPTIRMTPKWSPHVAHFFSFCCDASYDVHTGLTCISVIVRDSVGRCWGCKSTCYAGVASSENAECLAFLNAVRWGVELQYTHVVFETDLQGIDSFINSCSPVIAWENEDILLDVIESLKHIPQWKCHYIPRLCNKPADELAKYSRKNGITREWRIESPSLLEQFLLSDIDKFS</sequence>
<proteinExistence type="predicted"/>
<dbReference type="GO" id="GO:0003676">
    <property type="term" value="F:nucleic acid binding"/>
    <property type="evidence" value="ECO:0007669"/>
    <property type="project" value="InterPro"/>
</dbReference>
<dbReference type="InterPro" id="IPR000477">
    <property type="entry name" value="RT_dom"/>
</dbReference>
<dbReference type="Proteomes" id="UP000316621">
    <property type="component" value="Chromosome 10"/>
</dbReference>
<gene>
    <name evidence="2" type="ORF">C5167_043775</name>
</gene>
<accession>A0A4Y7L988</accession>
<keyword evidence="3" id="KW-1185">Reference proteome</keyword>
<protein>
    <recommendedName>
        <fullName evidence="1">Reverse transcriptase domain-containing protein</fullName>
    </recommendedName>
</protein>
<dbReference type="InterPro" id="IPR012337">
    <property type="entry name" value="RNaseH-like_sf"/>
</dbReference>
<dbReference type="EMBL" id="CM010724">
    <property type="protein sequence ID" value="RZC81200.1"/>
    <property type="molecule type" value="Genomic_DNA"/>
</dbReference>
<dbReference type="InterPro" id="IPR044730">
    <property type="entry name" value="RNase_H-like_dom_plant"/>
</dbReference>
<dbReference type="Gramene" id="RZC81200">
    <property type="protein sequence ID" value="RZC81200"/>
    <property type="gene ID" value="C5167_043775"/>
</dbReference>
<dbReference type="SUPFAM" id="SSF53098">
    <property type="entry name" value="Ribonuclease H-like"/>
    <property type="match status" value="1"/>
</dbReference>
<dbReference type="Pfam" id="PF13456">
    <property type="entry name" value="RVT_3"/>
    <property type="match status" value="1"/>
</dbReference>
<feature type="domain" description="Reverse transcriptase" evidence="1">
    <location>
        <begin position="1"/>
        <end position="179"/>
    </location>
</feature>
<dbReference type="InterPro" id="IPR043502">
    <property type="entry name" value="DNA/RNA_pol_sf"/>
</dbReference>
<dbReference type="GO" id="GO:0004523">
    <property type="term" value="F:RNA-DNA hybrid ribonuclease activity"/>
    <property type="evidence" value="ECO:0007669"/>
    <property type="project" value="InterPro"/>
</dbReference>
<evidence type="ECO:0000313" key="3">
    <source>
        <dbReference type="Proteomes" id="UP000316621"/>
    </source>
</evidence>
<evidence type="ECO:0000259" key="1">
    <source>
        <dbReference type="PROSITE" id="PS50878"/>
    </source>
</evidence>
<dbReference type="Gene3D" id="3.30.420.10">
    <property type="entry name" value="Ribonuclease H-like superfamily/Ribonuclease H"/>
    <property type="match status" value="1"/>
</dbReference>
<dbReference type="InterPro" id="IPR036397">
    <property type="entry name" value="RNaseH_sf"/>
</dbReference>
<dbReference type="STRING" id="3469.A0A4Y7L988"/>
<reference evidence="2 3" key="1">
    <citation type="journal article" date="2018" name="Science">
        <title>The opium poppy genome and morphinan production.</title>
        <authorList>
            <person name="Guo L."/>
            <person name="Winzer T."/>
            <person name="Yang X."/>
            <person name="Li Y."/>
            <person name="Ning Z."/>
            <person name="He Z."/>
            <person name="Teodor R."/>
            <person name="Lu Y."/>
            <person name="Bowser T.A."/>
            <person name="Graham I.A."/>
            <person name="Ye K."/>
        </authorList>
    </citation>
    <scope>NUCLEOTIDE SEQUENCE [LARGE SCALE GENOMIC DNA]</scope>
    <source>
        <strain evidence="3">cv. HN1</strain>
        <tissue evidence="2">Leaves</tissue>
    </source>
</reference>
<dbReference type="InterPro" id="IPR002156">
    <property type="entry name" value="RNaseH_domain"/>
</dbReference>
<name>A0A4Y7L988_PAPSO</name>
<dbReference type="OMA" id="ITREWRI"/>